<dbReference type="InterPro" id="IPR011323">
    <property type="entry name" value="Mss4/transl-control_tumour"/>
</dbReference>
<dbReference type="Gene3D" id="2.170.150.10">
    <property type="entry name" value="Metal Binding Protein, Guanine Nucleotide Exchange Factor, Chain A"/>
    <property type="match status" value="1"/>
</dbReference>
<dbReference type="OrthoDB" id="10248936at2759"/>
<evidence type="ECO:0000313" key="3">
    <source>
        <dbReference type="RefSeq" id="XP_006871707.1"/>
    </source>
</evidence>
<accession>A0A9B0TWL7</accession>
<proteinExistence type="predicted"/>
<feature type="compositionally biased region" description="Polar residues" evidence="1">
    <location>
        <begin position="39"/>
        <end position="48"/>
    </location>
</feature>
<feature type="compositionally biased region" description="Basic and acidic residues" evidence="1">
    <location>
        <begin position="180"/>
        <end position="202"/>
    </location>
</feature>
<dbReference type="Pfam" id="PF06413">
    <property type="entry name" value="Neugrin"/>
    <property type="match status" value="1"/>
</dbReference>
<sequence>MIIYLDLINHEEMFSDIYQIREITTGCAQKWRSRRSAGQRVTSMTRSLVETPPLKAPKDSESPAGIGEGKAERRAGTRSGPPGQCPVKVANESERGSNSLKAHDPGGGSPGSNNFKQDPNSDCELKKWELQKVEQSLLFPGSPPLLLVLSLNALKLRQKQSSSRKFGGSECPAQNPDLEGTEKTDNDGLPSDDKLEELKTGESSDQNFNSKVVSRGQEFFNSNGNFLY</sequence>
<evidence type="ECO:0000256" key="1">
    <source>
        <dbReference type="SAM" id="MobiDB-lite"/>
    </source>
</evidence>
<protein>
    <submittedName>
        <fullName evidence="3">Uncharacterized protein LOC102829756</fullName>
    </submittedName>
</protein>
<feature type="region of interest" description="Disordered" evidence="1">
    <location>
        <begin position="30"/>
        <end position="120"/>
    </location>
</feature>
<name>A0A9B0TWL7_CHRAS</name>
<dbReference type="InterPro" id="IPR011057">
    <property type="entry name" value="Mss4-like_sf"/>
</dbReference>
<dbReference type="RefSeq" id="XP_006871707.1">
    <property type="nucleotide sequence ID" value="XM_006871645.1"/>
</dbReference>
<dbReference type="SUPFAM" id="SSF51316">
    <property type="entry name" value="Mss4-like"/>
    <property type="match status" value="1"/>
</dbReference>
<reference evidence="3" key="1">
    <citation type="submission" date="2025-08" db="UniProtKB">
        <authorList>
            <consortium name="RefSeq"/>
        </authorList>
    </citation>
    <scope>IDENTIFICATION</scope>
    <source>
        <tissue evidence="3">Spleen</tissue>
    </source>
</reference>
<feature type="compositionally biased region" description="Polar residues" evidence="1">
    <location>
        <begin position="203"/>
        <end position="212"/>
    </location>
</feature>
<organism evidence="2 3">
    <name type="scientific">Chrysochloris asiatica</name>
    <name type="common">Cape golden mole</name>
    <dbReference type="NCBI Taxonomy" id="185453"/>
    <lineage>
        <taxon>Eukaryota</taxon>
        <taxon>Metazoa</taxon>
        <taxon>Chordata</taxon>
        <taxon>Craniata</taxon>
        <taxon>Vertebrata</taxon>
        <taxon>Euteleostomi</taxon>
        <taxon>Mammalia</taxon>
        <taxon>Eutheria</taxon>
        <taxon>Afrotheria</taxon>
        <taxon>Chrysochloridae</taxon>
        <taxon>Chrysochlorinae</taxon>
        <taxon>Chrysochloris</taxon>
    </lineage>
</organism>
<feature type="region of interest" description="Disordered" evidence="1">
    <location>
        <begin position="159"/>
        <end position="214"/>
    </location>
</feature>
<dbReference type="AlphaFoldDB" id="A0A9B0TWL7"/>
<keyword evidence="2" id="KW-1185">Reference proteome</keyword>
<feature type="compositionally biased region" description="Polar residues" evidence="1">
    <location>
        <begin position="111"/>
        <end position="120"/>
    </location>
</feature>
<gene>
    <name evidence="3" type="primary">LOC102829756</name>
</gene>
<dbReference type="GeneID" id="102829756"/>
<evidence type="ECO:0000313" key="2">
    <source>
        <dbReference type="Proteomes" id="UP000504623"/>
    </source>
</evidence>
<dbReference type="InterPro" id="IPR010487">
    <property type="entry name" value="NGRN/Rrg9"/>
</dbReference>
<dbReference type="Proteomes" id="UP000504623">
    <property type="component" value="Unplaced"/>
</dbReference>